<dbReference type="Gene3D" id="3.40.50.300">
    <property type="entry name" value="P-loop containing nucleotide triphosphate hydrolases"/>
    <property type="match status" value="1"/>
</dbReference>
<comment type="similarity">
    <text evidence="1">Belongs to the sulfotransferase 1 family.</text>
</comment>
<accession>A0A023GLU4</accession>
<reference evidence="4" key="1">
    <citation type="submission" date="2014-03" db="EMBL/GenBank/DDBJ databases">
        <title>The sialotranscriptome of Amblyomma triste, Amblyomma parvum and Amblyomma cajennense ticks, uncovered by 454-based RNA-seq.</title>
        <authorList>
            <person name="Garcia G.R."/>
            <person name="Gardinassi L.G."/>
            <person name="Ribeiro J.M."/>
            <person name="Anatriello E."/>
            <person name="Ferreira B.R."/>
            <person name="Moreira H.N."/>
            <person name="Mafra C."/>
            <person name="Olegario M.M."/>
            <person name="Szabo P.J."/>
            <person name="Miranda-Santos I.K."/>
            <person name="Maruyama S.R."/>
        </authorList>
    </citation>
    <scope>NUCLEOTIDE SEQUENCE</scope>
    <source>
        <strain evidence="4">Mato Grasso do Sul</strain>
        <tissue evidence="4">Salivary glands</tissue>
    </source>
</reference>
<keyword evidence="2 4" id="KW-0808">Transferase</keyword>
<evidence type="ECO:0000259" key="3">
    <source>
        <dbReference type="Pfam" id="PF00685"/>
    </source>
</evidence>
<dbReference type="AlphaFoldDB" id="A0A023GLU4"/>
<evidence type="ECO:0000256" key="2">
    <source>
        <dbReference type="ARBA" id="ARBA00022679"/>
    </source>
</evidence>
<feature type="domain" description="Sulfotransferase" evidence="3">
    <location>
        <begin position="293"/>
        <end position="326"/>
    </location>
</feature>
<feature type="domain" description="Sulfotransferase" evidence="3">
    <location>
        <begin position="59"/>
        <end position="258"/>
    </location>
</feature>
<organism evidence="4">
    <name type="scientific">Amblyomma triste</name>
    <name type="common">Neotropical tick</name>
    <dbReference type="NCBI Taxonomy" id="251400"/>
    <lineage>
        <taxon>Eukaryota</taxon>
        <taxon>Metazoa</taxon>
        <taxon>Ecdysozoa</taxon>
        <taxon>Arthropoda</taxon>
        <taxon>Chelicerata</taxon>
        <taxon>Arachnida</taxon>
        <taxon>Acari</taxon>
        <taxon>Parasitiformes</taxon>
        <taxon>Ixodida</taxon>
        <taxon>Ixodoidea</taxon>
        <taxon>Ixodidae</taxon>
        <taxon>Amblyomminae</taxon>
        <taxon>Amblyomma</taxon>
    </lineage>
</organism>
<dbReference type="InterPro" id="IPR027417">
    <property type="entry name" value="P-loop_NTPase"/>
</dbReference>
<dbReference type="PANTHER" id="PTHR11783">
    <property type="entry name" value="SULFOTRANSFERASE SULT"/>
    <property type="match status" value="1"/>
</dbReference>
<dbReference type="GO" id="GO:0008146">
    <property type="term" value="F:sulfotransferase activity"/>
    <property type="evidence" value="ECO:0007669"/>
    <property type="project" value="InterPro"/>
</dbReference>
<dbReference type="SUPFAM" id="SSF52540">
    <property type="entry name" value="P-loop containing nucleoside triphosphate hydrolases"/>
    <property type="match status" value="1"/>
</dbReference>
<evidence type="ECO:0000313" key="4">
    <source>
        <dbReference type="EMBL" id="JAC33800.1"/>
    </source>
</evidence>
<dbReference type="EMBL" id="GBBM01001618">
    <property type="protein sequence ID" value="JAC33800.1"/>
    <property type="molecule type" value="mRNA"/>
</dbReference>
<proteinExistence type="evidence at transcript level"/>
<dbReference type="Pfam" id="PF00685">
    <property type="entry name" value="Sulfotransfer_1"/>
    <property type="match status" value="2"/>
</dbReference>
<evidence type="ECO:0000256" key="1">
    <source>
        <dbReference type="ARBA" id="ARBA00005771"/>
    </source>
</evidence>
<sequence>MPSSQNPLEEEADKKVSDEACQPGPKYLNAYRDFDGLYVSRLFTDRNLRSAFSYEPLEGDVFVVSYPKCGTTWMQHIVYNIYNGGVPPASVQEFMTVTPFMELFGAEGARSMPRPGAIKTHLPFNKQPYSAKAKYIYVTRNPYDCCVSFYYHTRNFPPYLFEEGTFDQFFDMFIEGKVDYGDYFDHVLSWYEHRSDSNVLFITYEDIKKDTPGSVLKIADFLGKEEYGDKLRQNQGLLQKVLGAISIDSMKKMNEEVKTWSQQLASVPLESLPPGARSLVESVGGSLLTKPAQGEFIRKGIVGDWRNHFSPEQVDRMKKRIALKTAGSDLMDLWKDTGLP</sequence>
<protein>
    <submittedName>
        <fullName evidence="4">Putative sulfotransferase</fullName>
    </submittedName>
</protein>
<dbReference type="InterPro" id="IPR000863">
    <property type="entry name" value="Sulfotransferase_dom"/>
</dbReference>
<name>A0A023GLU4_AMBTT</name>